<dbReference type="Proteomes" id="UP000282454">
    <property type="component" value="Unassembled WGS sequence"/>
</dbReference>
<reference evidence="2 3" key="1">
    <citation type="submission" date="2018-10" db="EMBL/GenBank/DDBJ databases">
        <title>Genomic Encyclopedia of Archaeal and Bacterial Type Strains, Phase II (KMG-II): from individual species to whole genera.</title>
        <authorList>
            <person name="Goeker M."/>
        </authorList>
    </citation>
    <scope>NUCLEOTIDE SEQUENCE [LARGE SCALE GENOMIC DNA]</scope>
    <source>
        <strain evidence="2 3">DSM 45657</strain>
    </source>
</reference>
<organism evidence="2 3">
    <name type="scientific">Actinokineospora cianjurensis</name>
    <dbReference type="NCBI Taxonomy" id="585224"/>
    <lineage>
        <taxon>Bacteria</taxon>
        <taxon>Bacillati</taxon>
        <taxon>Actinomycetota</taxon>
        <taxon>Actinomycetes</taxon>
        <taxon>Pseudonocardiales</taxon>
        <taxon>Pseudonocardiaceae</taxon>
        <taxon>Actinokineospora</taxon>
    </lineage>
</organism>
<sequence>MPGPLTRRPTANRVDPPQWRVVFAVVATLTARDWTPFLRLLILAGSVAGLLIVIVAAAPGWVLGVAGVGAISAVRRRRG</sequence>
<keyword evidence="3" id="KW-1185">Reference proteome</keyword>
<keyword evidence="1" id="KW-0472">Membrane</keyword>
<feature type="transmembrane region" description="Helical" evidence="1">
    <location>
        <begin position="41"/>
        <end position="74"/>
    </location>
</feature>
<evidence type="ECO:0000313" key="3">
    <source>
        <dbReference type="Proteomes" id="UP000282454"/>
    </source>
</evidence>
<protein>
    <submittedName>
        <fullName evidence="2">MYXO-CTERM domain-containing protein</fullName>
    </submittedName>
</protein>
<evidence type="ECO:0000313" key="2">
    <source>
        <dbReference type="EMBL" id="RLK58863.1"/>
    </source>
</evidence>
<evidence type="ECO:0000256" key="1">
    <source>
        <dbReference type="SAM" id="Phobius"/>
    </source>
</evidence>
<accession>A0A421B3K7</accession>
<dbReference type="AlphaFoldDB" id="A0A421B3K7"/>
<dbReference type="EMBL" id="RCDD01000002">
    <property type="protein sequence ID" value="RLK58863.1"/>
    <property type="molecule type" value="Genomic_DNA"/>
</dbReference>
<comment type="caution">
    <text evidence="2">The sequence shown here is derived from an EMBL/GenBank/DDBJ whole genome shotgun (WGS) entry which is preliminary data.</text>
</comment>
<name>A0A421B3K7_9PSEU</name>
<gene>
    <name evidence="2" type="ORF">CLV68_3343</name>
</gene>
<keyword evidence="1" id="KW-0812">Transmembrane</keyword>
<proteinExistence type="predicted"/>
<keyword evidence="1" id="KW-1133">Transmembrane helix</keyword>